<accession>A0A5C1YKC3</accession>
<feature type="chain" id="PRO_5022869165" evidence="1">
    <location>
        <begin position="36"/>
        <end position="155"/>
    </location>
</feature>
<organism evidence="3 4">
    <name type="scientific">Acetobacter vaccinii</name>
    <dbReference type="NCBI Taxonomy" id="2592655"/>
    <lineage>
        <taxon>Bacteria</taxon>
        <taxon>Pseudomonadati</taxon>
        <taxon>Pseudomonadota</taxon>
        <taxon>Alphaproteobacteria</taxon>
        <taxon>Acetobacterales</taxon>
        <taxon>Acetobacteraceae</taxon>
        <taxon>Acetobacter</taxon>
    </lineage>
</organism>
<evidence type="ECO:0000259" key="2">
    <source>
        <dbReference type="PROSITE" id="PS50933"/>
    </source>
</evidence>
<keyword evidence="4" id="KW-1185">Reference proteome</keyword>
<dbReference type="Pfam" id="PF07452">
    <property type="entry name" value="CHRD"/>
    <property type="match status" value="1"/>
</dbReference>
<proteinExistence type="predicted"/>
<evidence type="ECO:0000256" key="1">
    <source>
        <dbReference type="SAM" id="SignalP"/>
    </source>
</evidence>
<dbReference type="SMART" id="SM00754">
    <property type="entry name" value="CHRD"/>
    <property type="match status" value="1"/>
</dbReference>
<protein>
    <submittedName>
        <fullName evidence="3">CHRD domain-containing protein</fullName>
    </submittedName>
</protein>
<dbReference type="KEGG" id="acek:FLP30_02160"/>
<dbReference type="InterPro" id="IPR010895">
    <property type="entry name" value="CHRD"/>
</dbReference>
<dbReference type="RefSeq" id="WP_149278145.1">
    <property type="nucleotide sequence ID" value="NZ_CP043506.1"/>
</dbReference>
<feature type="domain" description="CHRD" evidence="2">
    <location>
        <begin position="37"/>
        <end position="154"/>
    </location>
</feature>
<dbReference type="PROSITE" id="PS50933">
    <property type="entry name" value="CHRD"/>
    <property type="match status" value="1"/>
</dbReference>
<gene>
    <name evidence="3" type="ORF">FLP30_02160</name>
</gene>
<evidence type="ECO:0000313" key="3">
    <source>
        <dbReference type="EMBL" id="QEO16704.1"/>
    </source>
</evidence>
<name>A0A5C1YKC3_9PROT</name>
<dbReference type="Proteomes" id="UP000324536">
    <property type="component" value="Chromosome"/>
</dbReference>
<evidence type="ECO:0000313" key="4">
    <source>
        <dbReference type="Proteomes" id="UP000324536"/>
    </source>
</evidence>
<reference evidence="3 4" key="1">
    <citation type="submission" date="2019-09" db="EMBL/GenBank/DDBJ databases">
        <title>Genome sequencing of strain KACC 21233.</title>
        <authorList>
            <person name="Heo J."/>
            <person name="Kim S.-J."/>
            <person name="Kim J.-S."/>
            <person name="Hong S.-B."/>
            <person name="Kwon S.-W."/>
        </authorList>
    </citation>
    <scope>NUCLEOTIDE SEQUENCE [LARGE SCALE GENOMIC DNA]</scope>
    <source>
        <strain evidence="3 4">KACC 21233</strain>
    </source>
</reference>
<dbReference type="AlphaFoldDB" id="A0A5C1YKC3"/>
<dbReference type="EMBL" id="CP043506">
    <property type="protein sequence ID" value="QEO16704.1"/>
    <property type="molecule type" value="Genomic_DNA"/>
</dbReference>
<sequence length="155" mass="16574">MTPATLPRTSTSLRTAGFCALAAGFLTLAGTPAQAERSERFVGDFSAEHNATSTPTGHVDALYFPSTHQLRYTITWQGLTGPVTVAHLHGPATPDQEAPHLVTIKGPYTTPLNGTMILSADGEKALLEGKTYINLHTQAYPKGEARAQLLSPYKK</sequence>
<feature type="signal peptide" evidence="1">
    <location>
        <begin position="1"/>
        <end position="35"/>
    </location>
</feature>
<keyword evidence="1" id="KW-0732">Signal</keyword>
<dbReference type="OrthoDB" id="571052at2"/>